<dbReference type="EnsemblMetazoa" id="BGLB037245-RA">
    <property type="protein sequence ID" value="BGLB037245-PA"/>
    <property type="gene ID" value="BGLB037245"/>
</dbReference>
<reference evidence="2" key="1">
    <citation type="submission" date="2020-05" db="UniProtKB">
        <authorList>
            <consortium name="EnsemblMetazoa"/>
        </authorList>
    </citation>
    <scope>IDENTIFICATION</scope>
    <source>
        <strain evidence="2">BB02</strain>
    </source>
</reference>
<feature type="signal peptide" evidence="1">
    <location>
        <begin position="1"/>
        <end position="18"/>
    </location>
</feature>
<evidence type="ECO:0000313" key="2">
    <source>
        <dbReference type="EnsemblMetazoa" id="BGLB037245-PA"/>
    </source>
</evidence>
<protein>
    <submittedName>
        <fullName evidence="2">Uncharacterized protein</fullName>
    </submittedName>
</protein>
<keyword evidence="1" id="KW-0732">Signal</keyword>
<organism evidence="2 3">
    <name type="scientific">Biomphalaria glabrata</name>
    <name type="common">Bloodfluke planorb</name>
    <name type="synonym">Freshwater snail</name>
    <dbReference type="NCBI Taxonomy" id="6526"/>
    <lineage>
        <taxon>Eukaryota</taxon>
        <taxon>Metazoa</taxon>
        <taxon>Spiralia</taxon>
        <taxon>Lophotrochozoa</taxon>
        <taxon>Mollusca</taxon>
        <taxon>Gastropoda</taxon>
        <taxon>Heterobranchia</taxon>
        <taxon>Euthyneura</taxon>
        <taxon>Panpulmonata</taxon>
        <taxon>Hygrophila</taxon>
        <taxon>Lymnaeoidea</taxon>
        <taxon>Planorbidae</taxon>
        <taxon>Biomphalaria</taxon>
    </lineage>
</organism>
<feature type="chain" id="PRO_5012858505" evidence="1">
    <location>
        <begin position="19"/>
        <end position="108"/>
    </location>
</feature>
<name>A0A2C9M193_BIOGL</name>
<accession>A0A2C9M193</accession>
<proteinExistence type="predicted"/>
<dbReference type="VEuPathDB" id="VectorBase:BGLAX_043353"/>
<evidence type="ECO:0000313" key="3">
    <source>
        <dbReference type="Proteomes" id="UP000076420"/>
    </source>
</evidence>
<sequence length="108" mass="11928">MKLGFVLLCLLQISTGFGHRICRFKGLLRICRPGRDIGTEDTIALVLDTITKATEGITTSELRNVTQQVIEVYDSQIDKVVPVEDVNQRIKEISEKIGVTSAIAALLE</sequence>
<evidence type="ECO:0000256" key="1">
    <source>
        <dbReference type="SAM" id="SignalP"/>
    </source>
</evidence>
<dbReference type="AlphaFoldDB" id="A0A2C9M193"/>
<dbReference type="VEuPathDB" id="VectorBase:BGLB037245"/>
<gene>
    <name evidence="2" type="primary">106072427</name>
</gene>
<dbReference type="Proteomes" id="UP000076420">
    <property type="component" value="Unassembled WGS sequence"/>
</dbReference>
<dbReference type="KEGG" id="bgt:106072427"/>